<evidence type="ECO:0000256" key="2">
    <source>
        <dbReference type="ARBA" id="ARBA00022801"/>
    </source>
</evidence>
<evidence type="ECO:0000256" key="3">
    <source>
        <dbReference type="SAM" id="MobiDB-lite"/>
    </source>
</evidence>
<evidence type="ECO:0000256" key="1">
    <source>
        <dbReference type="ARBA" id="ARBA00022670"/>
    </source>
</evidence>
<name>A0A6C0C5P5_9ZZZZ</name>
<evidence type="ECO:0000259" key="4">
    <source>
        <dbReference type="PROSITE" id="PS50600"/>
    </source>
</evidence>
<dbReference type="InterPro" id="IPR003653">
    <property type="entry name" value="Peptidase_C48_C"/>
</dbReference>
<proteinExistence type="predicted"/>
<protein>
    <recommendedName>
        <fullName evidence="4">Ubiquitin-like protease family profile domain-containing protein</fullName>
    </recommendedName>
</protein>
<dbReference type="AlphaFoldDB" id="A0A6C0C5P5"/>
<keyword evidence="2" id="KW-0378">Hydrolase</keyword>
<dbReference type="SUPFAM" id="SSF54001">
    <property type="entry name" value="Cysteine proteinases"/>
    <property type="match status" value="1"/>
</dbReference>
<dbReference type="GO" id="GO:0006508">
    <property type="term" value="P:proteolysis"/>
    <property type="evidence" value="ECO:0007669"/>
    <property type="project" value="UniProtKB-KW"/>
</dbReference>
<reference evidence="5" key="1">
    <citation type="journal article" date="2020" name="Nature">
        <title>Giant virus diversity and host interactions through global metagenomics.</title>
        <authorList>
            <person name="Schulz F."/>
            <person name="Roux S."/>
            <person name="Paez-Espino D."/>
            <person name="Jungbluth S."/>
            <person name="Walsh D.A."/>
            <person name="Denef V.J."/>
            <person name="McMahon K.D."/>
            <person name="Konstantinidis K.T."/>
            <person name="Eloe-Fadrosh E.A."/>
            <person name="Kyrpides N.C."/>
            <person name="Woyke T."/>
        </authorList>
    </citation>
    <scope>NUCLEOTIDE SEQUENCE</scope>
    <source>
        <strain evidence="5">GVMAG-M-3300020187-37</strain>
    </source>
</reference>
<dbReference type="Pfam" id="PF02902">
    <property type="entry name" value="Peptidase_C48"/>
    <property type="match status" value="1"/>
</dbReference>
<accession>A0A6C0C5P5</accession>
<feature type="domain" description="Ubiquitin-like protease family profile" evidence="4">
    <location>
        <begin position="9"/>
        <end position="280"/>
    </location>
</feature>
<dbReference type="EMBL" id="MN739345">
    <property type="protein sequence ID" value="QHS99666.1"/>
    <property type="molecule type" value="Genomic_DNA"/>
</dbReference>
<dbReference type="GO" id="GO:0008234">
    <property type="term" value="F:cysteine-type peptidase activity"/>
    <property type="evidence" value="ECO:0007669"/>
    <property type="project" value="InterPro"/>
</dbReference>
<dbReference type="Gene3D" id="3.40.395.10">
    <property type="entry name" value="Adenoviral Proteinase, Chain A"/>
    <property type="match status" value="1"/>
</dbReference>
<organism evidence="5">
    <name type="scientific">viral metagenome</name>
    <dbReference type="NCBI Taxonomy" id="1070528"/>
    <lineage>
        <taxon>unclassified sequences</taxon>
        <taxon>metagenomes</taxon>
        <taxon>organismal metagenomes</taxon>
    </lineage>
</organism>
<feature type="compositionally biased region" description="Basic residues" evidence="3">
    <location>
        <begin position="1"/>
        <end position="30"/>
    </location>
</feature>
<dbReference type="PROSITE" id="PS50600">
    <property type="entry name" value="ULP_PROTEASE"/>
    <property type="match status" value="1"/>
</dbReference>
<evidence type="ECO:0000313" key="5">
    <source>
        <dbReference type="EMBL" id="QHS99666.1"/>
    </source>
</evidence>
<sequence>MVKNKKTLKRLKHKHNKSLKSNKHFKKNHCSPKTSKSNVSCLDDKLLLKIADILNKYNGAEIAENKYKNTLHKQISEKISEISDCKSEKCWSSIHEIIRHLSSEELLRFKESFKPNMPEKWKTNPTEWLSTSDIEKCLKQYEEYNKGFKCYGALPMDFDLKRNDSCVSGDLCNIDIKKHMDNGEHSISSVFNLDDHDEPGSHWVSVYMDLNGRNREIPSMYYFDSMADKPTKEIKELYNNVKQQYKSHTDKDMEFLYNDIQHQKGNNECGIYSIHFITTMLKGIDFNEYIKEIKSDDFMNKFREFYFIKE</sequence>
<dbReference type="InterPro" id="IPR038765">
    <property type="entry name" value="Papain-like_cys_pep_sf"/>
</dbReference>
<keyword evidence="1" id="KW-0645">Protease</keyword>
<feature type="region of interest" description="Disordered" evidence="3">
    <location>
        <begin position="1"/>
        <end position="36"/>
    </location>
</feature>